<evidence type="ECO:0000313" key="2">
    <source>
        <dbReference type="EMBL" id="KAK4018293.1"/>
    </source>
</evidence>
<feature type="compositionally biased region" description="Low complexity" evidence="1">
    <location>
        <begin position="31"/>
        <end position="63"/>
    </location>
</feature>
<evidence type="ECO:0000256" key="1">
    <source>
        <dbReference type="SAM" id="MobiDB-lite"/>
    </source>
</evidence>
<organism evidence="2 3">
    <name type="scientific">Daphnia magna</name>
    <dbReference type="NCBI Taxonomy" id="35525"/>
    <lineage>
        <taxon>Eukaryota</taxon>
        <taxon>Metazoa</taxon>
        <taxon>Ecdysozoa</taxon>
        <taxon>Arthropoda</taxon>
        <taxon>Crustacea</taxon>
        <taxon>Branchiopoda</taxon>
        <taxon>Diplostraca</taxon>
        <taxon>Cladocera</taxon>
        <taxon>Anomopoda</taxon>
        <taxon>Daphniidae</taxon>
        <taxon>Daphnia</taxon>
    </lineage>
</organism>
<evidence type="ECO:0000313" key="3">
    <source>
        <dbReference type="Proteomes" id="UP001234178"/>
    </source>
</evidence>
<proteinExistence type="predicted"/>
<dbReference type="Proteomes" id="UP001234178">
    <property type="component" value="Unassembled WGS sequence"/>
</dbReference>
<keyword evidence="3" id="KW-1185">Reference proteome</keyword>
<protein>
    <submittedName>
        <fullName evidence="2">Uncharacterized protein</fullName>
    </submittedName>
</protein>
<feature type="region of interest" description="Disordered" evidence="1">
    <location>
        <begin position="1"/>
        <end position="80"/>
    </location>
</feature>
<sequence length="104" mass="11032">MLKHVHLSPYRSSMMGHHGGVGGGGSGGGRSDTLSLNSTMSCSSLSNQDPLSSRSSSYTSLNESSHHLPQHPPSPMIDQLLASPKIAFISSRAVKTNEGKKMKR</sequence>
<dbReference type="EMBL" id="JAOYFB010000036">
    <property type="protein sequence ID" value="KAK4018293.1"/>
    <property type="molecule type" value="Genomic_DNA"/>
</dbReference>
<comment type="caution">
    <text evidence="2">The sequence shown here is derived from an EMBL/GenBank/DDBJ whole genome shotgun (WGS) entry which is preliminary data.</text>
</comment>
<gene>
    <name evidence="2" type="ORF">OUZ56_000354</name>
</gene>
<accession>A0ABQ9ZZK5</accession>
<reference evidence="2 3" key="1">
    <citation type="journal article" date="2023" name="Nucleic Acids Res.">
        <title>The hologenome of Daphnia magna reveals possible DNA methylation and microbiome-mediated evolution of the host genome.</title>
        <authorList>
            <person name="Chaturvedi A."/>
            <person name="Li X."/>
            <person name="Dhandapani V."/>
            <person name="Marshall H."/>
            <person name="Kissane S."/>
            <person name="Cuenca-Cambronero M."/>
            <person name="Asole G."/>
            <person name="Calvet F."/>
            <person name="Ruiz-Romero M."/>
            <person name="Marangio P."/>
            <person name="Guigo R."/>
            <person name="Rago D."/>
            <person name="Mirbahai L."/>
            <person name="Eastwood N."/>
            <person name="Colbourne J.K."/>
            <person name="Zhou J."/>
            <person name="Mallon E."/>
            <person name="Orsini L."/>
        </authorList>
    </citation>
    <scope>NUCLEOTIDE SEQUENCE [LARGE SCALE GENOMIC DNA]</scope>
    <source>
        <strain evidence="2">LRV0_1</strain>
    </source>
</reference>
<feature type="compositionally biased region" description="Gly residues" evidence="1">
    <location>
        <begin position="17"/>
        <end position="30"/>
    </location>
</feature>
<name>A0ABQ9ZZK5_9CRUS</name>